<dbReference type="Proteomes" id="UP001277471">
    <property type="component" value="Unassembled WGS sequence"/>
</dbReference>
<keyword evidence="3" id="KW-0614">Plasmid</keyword>
<proteinExistence type="predicted"/>
<sequence length="102" mass="11008">MKLDRRIPRSLDEMADLSSLAAPPAVVTRSLTIGGRRASLRLEATIWDGLKDIAQSQGKSLEALCAEIHDSRTEGIPFATSVRVYVLNHFRSTAAGSTTLVA</sequence>
<dbReference type="Gene3D" id="1.10.3990.20">
    <property type="entry name" value="protein bp1543"/>
    <property type="match status" value="1"/>
</dbReference>
<evidence type="ECO:0000313" key="3">
    <source>
        <dbReference type="EMBL" id="QCO10837.1"/>
    </source>
</evidence>
<evidence type="ECO:0000313" key="5">
    <source>
        <dbReference type="Proteomes" id="UP001277471"/>
    </source>
</evidence>
<dbReference type="AlphaFoldDB" id="A0A0P0ENT0"/>
<reference evidence="2 5" key="2">
    <citation type="submission" date="2023-11" db="EMBL/GenBank/DDBJ databases">
        <title>MicrobeMod: A computational toolkit for identifying prokaryotic methylation and restriction-modification with nanopore sequencing.</title>
        <authorList>
            <person name="Crits-Christoph A."/>
            <person name="Kang S.C."/>
            <person name="Lee H."/>
            <person name="Ostrov N."/>
        </authorList>
    </citation>
    <scope>NUCLEOTIDE SEQUENCE [LARGE SCALE GENOMIC DNA]</scope>
    <source>
        <strain evidence="2 5">ATCC 29145</strain>
    </source>
</reference>
<feature type="domain" description="Ribbon-helix-helix" evidence="1">
    <location>
        <begin position="27"/>
        <end position="89"/>
    </location>
</feature>
<dbReference type="EMBL" id="CP032340">
    <property type="protein sequence ID" value="QCO10837.1"/>
    <property type="molecule type" value="Genomic_DNA"/>
</dbReference>
<dbReference type="EMBL" id="JAWXYC010000003">
    <property type="protein sequence ID" value="MDX5952120.1"/>
    <property type="molecule type" value="Genomic_DNA"/>
</dbReference>
<organism evidence="3 4">
    <name type="scientific">Azospirillum brasilense</name>
    <dbReference type="NCBI Taxonomy" id="192"/>
    <lineage>
        <taxon>Bacteria</taxon>
        <taxon>Pseudomonadati</taxon>
        <taxon>Pseudomonadota</taxon>
        <taxon>Alphaproteobacteria</taxon>
        <taxon>Rhodospirillales</taxon>
        <taxon>Azospirillaceae</taxon>
        <taxon>Azospirillum</taxon>
    </lineage>
</organism>
<dbReference type="Proteomes" id="UP000298774">
    <property type="component" value="Plasmid p1"/>
</dbReference>
<geneLocation type="plasmid" evidence="3 4">
    <name>p1</name>
</geneLocation>
<reference evidence="3 4" key="1">
    <citation type="submission" date="2018-09" db="EMBL/GenBank/DDBJ databases">
        <title>Whole genome based analysis of evolution and adaptive divergence in Indian and Brazilian strains of Azospirillum brasilense.</title>
        <authorList>
            <person name="Singh C."/>
            <person name="Tripathi A.K."/>
        </authorList>
    </citation>
    <scope>NUCLEOTIDE SEQUENCE [LARGE SCALE GENOMIC DNA]</scope>
    <source>
        <strain evidence="3 4">MTCC4038</strain>
        <plasmid evidence="3 4">p1</plasmid>
    </source>
</reference>
<evidence type="ECO:0000313" key="2">
    <source>
        <dbReference type="EMBL" id="MDX5952120.1"/>
    </source>
</evidence>
<dbReference type="RefSeq" id="WP_059399330.1">
    <property type="nucleotide sequence ID" value="NZ_CP012915.1"/>
</dbReference>
<dbReference type="GeneID" id="56451358"/>
<dbReference type="KEGG" id="abf:AMK58_19875"/>
<evidence type="ECO:0000313" key="4">
    <source>
        <dbReference type="Proteomes" id="UP000298774"/>
    </source>
</evidence>
<dbReference type="InterPro" id="IPR038268">
    <property type="entry name" value="RHH_sf"/>
</dbReference>
<evidence type="ECO:0000259" key="1">
    <source>
        <dbReference type="Pfam" id="PF13467"/>
    </source>
</evidence>
<protein>
    <submittedName>
        <fullName evidence="2">Ribbon-helix-helix domain-containing protein</fullName>
    </submittedName>
</protein>
<dbReference type="InterPro" id="IPR027373">
    <property type="entry name" value="RHH_dom"/>
</dbReference>
<dbReference type="Pfam" id="PF13467">
    <property type="entry name" value="RHH_4"/>
    <property type="match status" value="1"/>
</dbReference>
<accession>A0A0P0ENT0</accession>
<keyword evidence="5" id="KW-1185">Reference proteome</keyword>
<name>A0A0P0ENT0_AZOBR</name>
<gene>
    <name evidence="3" type="ORF">D3868_17425</name>
    <name evidence="2" type="ORF">SIM66_13085</name>
</gene>